<evidence type="ECO:0000313" key="5">
    <source>
        <dbReference type="EMBL" id="GAA4075708.1"/>
    </source>
</evidence>
<dbReference type="Gene3D" id="2.130.10.30">
    <property type="entry name" value="Regulator of chromosome condensation 1/beta-lactamase-inhibitor protein II"/>
    <property type="match status" value="3"/>
</dbReference>
<accession>A0ABP7VWV1</accession>
<organism evidence="5 6">
    <name type="scientific">Flavobacterium cheonanense</name>
    <dbReference type="NCBI Taxonomy" id="706183"/>
    <lineage>
        <taxon>Bacteria</taxon>
        <taxon>Pseudomonadati</taxon>
        <taxon>Bacteroidota</taxon>
        <taxon>Flavobacteriia</taxon>
        <taxon>Flavobacteriales</taxon>
        <taxon>Flavobacteriaceae</taxon>
        <taxon>Flavobacterium</taxon>
    </lineage>
</organism>
<evidence type="ECO:0000259" key="4">
    <source>
        <dbReference type="Pfam" id="PF25390"/>
    </source>
</evidence>
<dbReference type="Pfam" id="PF25390">
    <property type="entry name" value="WD40_RLD"/>
    <property type="match status" value="1"/>
</dbReference>
<dbReference type="InterPro" id="IPR058923">
    <property type="entry name" value="RCC1-like_dom"/>
</dbReference>
<dbReference type="PROSITE" id="PS00626">
    <property type="entry name" value="RCC1_2"/>
    <property type="match status" value="1"/>
</dbReference>
<dbReference type="PROSITE" id="PS51257">
    <property type="entry name" value="PROKAR_LIPOPROTEIN"/>
    <property type="match status" value="1"/>
</dbReference>
<dbReference type="Pfam" id="PF18962">
    <property type="entry name" value="Por_Secre_tail"/>
    <property type="match status" value="1"/>
</dbReference>
<proteinExistence type="predicted"/>
<keyword evidence="1" id="KW-0732">Signal</keyword>
<evidence type="ECO:0000256" key="1">
    <source>
        <dbReference type="ARBA" id="ARBA00022729"/>
    </source>
</evidence>
<dbReference type="Pfam" id="PF00415">
    <property type="entry name" value="RCC1"/>
    <property type="match status" value="1"/>
</dbReference>
<protein>
    <submittedName>
        <fullName evidence="5">T9SS type A sorting domain-containing protein</fullName>
    </submittedName>
</protein>
<feature type="domain" description="Secretion system C-terminal sorting" evidence="3">
    <location>
        <begin position="398"/>
        <end position="473"/>
    </location>
</feature>
<dbReference type="SUPFAM" id="SSF50985">
    <property type="entry name" value="RCC1/BLIP-II"/>
    <property type="match status" value="2"/>
</dbReference>
<comment type="caution">
    <text evidence="5">The sequence shown here is derived from an EMBL/GenBank/DDBJ whole genome shotgun (WGS) entry which is preliminary data.</text>
</comment>
<dbReference type="PRINTS" id="PR00633">
    <property type="entry name" value="RCCNDNSATION"/>
</dbReference>
<dbReference type="EMBL" id="BAABCT010000006">
    <property type="protein sequence ID" value="GAA4075708.1"/>
    <property type="molecule type" value="Genomic_DNA"/>
</dbReference>
<name>A0ABP7VWV1_9FLAO</name>
<dbReference type="NCBIfam" id="TIGR04183">
    <property type="entry name" value="Por_Secre_tail"/>
    <property type="match status" value="1"/>
</dbReference>
<keyword evidence="6" id="KW-1185">Reference proteome</keyword>
<dbReference type="Proteomes" id="UP001500367">
    <property type="component" value="Unassembled WGS sequence"/>
</dbReference>
<dbReference type="InterPro" id="IPR009091">
    <property type="entry name" value="RCC1/BLIP-II"/>
</dbReference>
<dbReference type="InterPro" id="IPR000408">
    <property type="entry name" value="Reg_chr_condens"/>
</dbReference>
<feature type="domain" description="RCC1-like" evidence="4">
    <location>
        <begin position="27"/>
        <end position="271"/>
    </location>
</feature>
<dbReference type="RefSeq" id="WP_344816749.1">
    <property type="nucleotide sequence ID" value="NZ_BAABCT010000006.1"/>
</dbReference>
<evidence type="ECO:0000313" key="6">
    <source>
        <dbReference type="Proteomes" id="UP001500367"/>
    </source>
</evidence>
<dbReference type="PANTHER" id="PTHR22870:SF408">
    <property type="entry name" value="OS09G0560450 PROTEIN"/>
    <property type="match status" value="1"/>
</dbReference>
<sequence>MKKLLLTTVFALFFSVLTFGQTGTGCWRMVSAGQNFSMGIKIDGTLWGWGQNGNLLGLNGNMANQNLPIQIGTANDWATVSAGNVHTLAVKTNGTLWSWGNGQFGQLGNGIFNSATWTVTQVGTANDWLTVSAGNRFSLAIKTNGTLWSWGLNNLGQLGINNLIDQNLPVQVGTASNWFKIDAGNQHSLAIDNAGFIYAWGNNTFGQFGNGTNTNSLFPITVSTSNNWAEISAGWDHSMALDSGGILFTFGNNTNGQLCDGTNTASNVMVPISFSNSGVVTQYIVISAGNSFSLAIKNDNTLWSGGFNSSGQLGLGNNTAVNILNQVGTSNTWFAISAGDVHSLAMETTTSLWSTGRGIEGQLGVGTWVSNNTLQSVGCPTTTLSNNTALLDKTTISVYPNPTNNIVNINYNLEDSSIVILRLTNIQGQIISETKADKSNGLQTDSIDLSNESSGMYFLTITSGNNSHTTKIIKQ</sequence>
<reference evidence="6" key="1">
    <citation type="journal article" date="2019" name="Int. J. Syst. Evol. Microbiol.">
        <title>The Global Catalogue of Microorganisms (GCM) 10K type strain sequencing project: providing services to taxonomists for standard genome sequencing and annotation.</title>
        <authorList>
            <consortium name="The Broad Institute Genomics Platform"/>
            <consortium name="The Broad Institute Genome Sequencing Center for Infectious Disease"/>
            <person name="Wu L."/>
            <person name="Ma J."/>
        </authorList>
    </citation>
    <scope>NUCLEOTIDE SEQUENCE [LARGE SCALE GENOMIC DNA]</scope>
    <source>
        <strain evidence="6">JCM 17069</strain>
    </source>
</reference>
<dbReference type="PROSITE" id="PS50012">
    <property type="entry name" value="RCC1_3"/>
    <property type="match status" value="5"/>
</dbReference>
<dbReference type="PANTHER" id="PTHR22870">
    <property type="entry name" value="REGULATOR OF CHROMOSOME CONDENSATION"/>
    <property type="match status" value="1"/>
</dbReference>
<gene>
    <name evidence="5" type="ORF">GCM10022389_21840</name>
</gene>
<evidence type="ECO:0000256" key="2">
    <source>
        <dbReference type="ARBA" id="ARBA00022737"/>
    </source>
</evidence>
<dbReference type="InterPro" id="IPR051210">
    <property type="entry name" value="Ub_ligase/GEF_domain"/>
</dbReference>
<evidence type="ECO:0000259" key="3">
    <source>
        <dbReference type="Pfam" id="PF18962"/>
    </source>
</evidence>
<keyword evidence="2" id="KW-0677">Repeat</keyword>
<dbReference type="InterPro" id="IPR026444">
    <property type="entry name" value="Secre_tail"/>
</dbReference>